<dbReference type="GO" id="GO:0005743">
    <property type="term" value="C:mitochondrial inner membrane"/>
    <property type="evidence" value="ECO:0007669"/>
    <property type="project" value="TreeGrafter"/>
</dbReference>
<dbReference type="EMBL" id="SWFT01000027">
    <property type="protein sequence ID" value="KAA8907193.1"/>
    <property type="molecule type" value="Genomic_DNA"/>
</dbReference>
<dbReference type="GO" id="GO:0006813">
    <property type="term" value="P:potassium ion transport"/>
    <property type="evidence" value="ECO:0007669"/>
    <property type="project" value="TreeGrafter"/>
</dbReference>
<dbReference type="Proteomes" id="UP000449547">
    <property type="component" value="Unassembled WGS sequence"/>
</dbReference>
<dbReference type="GeneID" id="54779530"/>
<keyword evidence="2" id="KW-1185">Reference proteome</keyword>
<reference evidence="1 2" key="1">
    <citation type="submission" date="2019-07" db="EMBL/GenBank/DDBJ databases">
        <title>Genome assembly of two rare yeast pathogens: Diutina rugosa and Trichomonascus ciferrii.</title>
        <authorList>
            <person name="Mixao V."/>
            <person name="Saus E."/>
            <person name="Hansen A."/>
            <person name="Lass-Flor C."/>
            <person name="Gabaldon T."/>
        </authorList>
    </citation>
    <scope>NUCLEOTIDE SEQUENCE [LARGE SCALE GENOMIC DNA]</scope>
    <source>
        <strain evidence="1 2">CBS 613</strain>
    </source>
</reference>
<dbReference type="GO" id="GO:1902600">
    <property type="term" value="P:proton transmembrane transport"/>
    <property type="evidence" value="ECO:0007669"/>
    <property type="project" value="TreeGrafter"/>
</dbReference>
<dbReference type="PANTHER" id="PTHR28062">
    <property type="entry name" value="K+-H+ EXCHANGE-LIKE PROTEIN"/>
    <property type="match status" value="1"/>
</dbReference>
<dbReference type="InterPro" id="IPR018786">
    <property type="entry name" value="Mit_KHE1"/>
</dbReference>
<proteinExistence type="predicted"/>
<gene>
    <name evidence="1" type="ORF">DIURU_000877</name>
</gene>
<organism evidence="1 2">
    <name type="scientific">Diutina rugosa</name>
    <name type="common">Yeast</name>
    <name type="synonym">Candida rugosa</name>
    <dbReference type="NCBI Taxonomy" id="5481"/>
    <lineage>
        <taxon>Eukaryota</taxon>
        <taxon>Fungi</taxon>
        <taxon>Dikarya</taxon>
        <taxon>Ascomycota</taxon>
        <taxon>Saccharomycotina</taxon>
        <taxon>Pichiomycetes</taxon>
        <taxon>Debaryomycetaceae</taxon>
        <taxon>Diutina</taxon>
    </lineage>
</organism>
<accession>A0A642V226</accession>
<sequence length="368" mass="41675">MSLRLVRHNSTLSKVSLPAKRQIDPNSIYVISLPVTTARSYIFCHHRPSVLHSSQQHSYPWITRVESKVTSLASKGWNKMVNSKAKINVKIVYWVKKLLATIPYQESCLKSFPSKKEMIRVIKPSQTQIEAAEVPATANDETKGIPSVSGKGAEYHRQLPPNILQGSLSELNIPKDHLQAVPLYHPKFQEPCTILDQLYKFRDDAYKTHKKHAIMCALGIPLTLPMAVLPVVPNVPGFYLAYRLYCNIKALQGVKNLDYLLETDHPIDLSHPKKSVCEVLTDNDLVADTTHLEFKEIPNLDKIYALANDAEALSRPVQREEEVILTPDIIDILVERLEVPQLKEELLKAVAQEQKRLDKQLKTTDEVT</sequence>
<dbReference type="AlphaFoldDB" id="A0A642V226"/>
<dbReference type="PANTHER" id="PTHR28062:SF1">
    <property type="entry name" value="TRANSMEMBRANE PROTEIN"/>
    <property type="match status" value="1"/>
</dbReference>
<dbReference type="RefSeq" id="XP_034014544.1">
    <property type="nucleotide sequence ID" value="XM_034159173.1"/>
</dbReference>
<comment type="caution">
    <text evidence="1">The sequence shown here is derived from an EMBL/GenBank/DDBJ whole genome shotgun (WGS) entry which is preliminary data.</text>
</comment>
<evidence type="ECO:0000313" key="2">
    <source>
        <dbReference type="Proteomes" id="UP000449547"/>
    </source>
</evidence>
<dbReference type="Pfam" id="PF10173">
    <property type="entry name" value="Mit_KHE1"/>
    <property type="match status" value="1"/>
</dbReference>
<protein>
    <submittedName>
        <fullName evidence="1">Uncharacterized protein</fullName>
    </submittedName>
</protein>
<dbReference type="OMA" id="DDAYKTH"/>
<dbReference type="OrthoDB" id="5562676at2759"/>
<dbReference type="VEuPathDB" id="FungiDB:DIURU_000877"/>
<evidence type="ECO:0000313" key="1">
    <source>
        <dbReference type="EMBL" id="KAA8907193.1"/>
    </source>
</evidence>
<name>A0A642V226_DIURU</name>